<dbReference type="InterPro" id="IPR011006">
    <property type="entry name" value="CheY-like_superfamily"/>
</dbReference>
<reference evidence="6 7" key="2">
    <citation type="submission" date="2015-10" db="EMBL/GenBank/DDBJ databases">
        <title>Draft Genome Sequence of Prosthecomicrobium hirschii ATCC 27832.</title>
        <authorList>
            <person name="Daniel J."/>
            <person name="Givan S.A."/>
            <person name="Brun Y.V."/>
            <person name="Brown P.J."/>
        </authorList>
    </citation>
    <scope>NUCLEOTIDE SEQUENCE [LARGE SCALE GENOMIC DNA]</scope>
    <source>
        <strain evidence="6 7">16</strain>
    </source>
</reference>
<feature type="domain" description="Response regulatory" evidence="4">
    <location>
        <begin position="4"/>
        <end position="120"/>
    </location>
</feature>
<accession>A0A0P6VGA9</accession>
<dbReference type="SUPFAM" id="SSF55073">
    <property type="entry name" value="Nucleotide cyclase"/>
    <property type="match status" value="1"/>
</dbReference>
<dbReference type="STRING" id="665126.ABB55_01415"/>
<dbReference type="PROSITE" id="PS50110">
    <property type="entry name" value="RESPONSE_REGULATORY"/>
    <property type="match status" value="2"/>
</dbReference>
<dbReference type="GO" id="GO:1902201">
    <property type="term" value="P:negative regulation of bacterial-type flagellum-dependent cell motility"/>
    <property type="evidence" value="ECO:0007669"/>
    <property type="project" value="TreeGrafter"/>
</dbReference>
<dbReference type="PROSITE" id="PS50887">
    <property type="entry name" value="GGDEF"/>
    <property type="match status" value="1"/>
</dbReference>
<evidence type="ECO:0000256" key="2">
    <source>
        <dbReference type="ARBA" id="ARBA00034247"/>
    </source>
</evidence>
<name>A0A0P6VGA9_9HYPH</name>
<keyword evidence="3" id="KW-0597">Phosphoprotein</keyword>
<dbReference type="Pfam" id="PF00072">
    <property type="entry name" value="Response_reg"/>
    <property type="match status" value="2"/>
</dbReference>
<feature type="modified residue" description="4-aspartylphosphate" evidence="3">
    <location>
        <position position="53"/>
    </location>
</feature>
<evidence type="ECO:0000259" key="5">
    <source>
        <dbReference type="PROSITE" id="PS50887"/>
    </source>
</evidence>
<comment type="caution">
    <text evidence="3">Lacks conserved residue(s) required for the propagation of feature annotation.</text>
</comment>
<dbReference type="Gene3D" id="3.40.50.2300">
    <property type="match status" value="1"/>
</dbReference>
<dbReference type="InterPro" id="IPR001789">
    <property type="entry name" value="Sig_transdc_resp-reg_receiver"/>
</dbReference>
<dbReference type="SMART" id="SM00267">
    <property type="entry name" value="GGDEF"/>
    <property type="match status" value="1"/>
</dbReference>
<feature type="domain" description="GGDEF" evidence="5">
    <location>
        <begin position="322"/>
        <end position="457"/>
    </location>
</feature>
<organism evidence="6 7">
    <name type="scientific">Prosthecodimorpha hirschii</name>
    <dbReference type="NCBI Taxonomy" id="665126"/>
    <lineage>
        <taxon>Bacteria</taxon>
        <taxon>Pseudomonadati</taxon>
        <taxon>Pseudomonadota</taxon>
        <taxon>Alphaproteobacteria</taxon>
        <taxon>Hyphomicrobiales</taxon>
        <taxon>Ancalomicrobiaceae</taxon>
        <taxon>Prosthecodimorpha</taxon>
    </lineage>
</organism>
<feature type="domain" description="Response regulatory" evidence="4">
    <location>
        <begin position="157"/>
        <end position="272"/>
    </location>
</feature>
<dbReference type="FunFam" id="3.30.70.270:FF:000001">
    <property type="entry name" value="Diguanylate cyclase domain protein"/>
    <property type="match status" value="1"/>
</dbReference>
<dbReference type="GO" id="GO:0000160">
    <property type="term" value="P:phosphorelay signal transduction system"/>
    <property type="evidence" value="ECO:0007669"/>
    <property type="project" value="InterPro"/>
</dbReference>
<proteinExistence type="predicted"/>
<sequence>MTARVLVVDDILANVKLLEARLTAEYFDVVSAMNGLEALTVCAEVMPDIVLLDVMMPGMDGFEVCRRIKANPATAHIPVVMVTALDQISDRVKGLEAGADDFLTKPVSDVALVTRVRSLSRLKMLTDELRMRAAASRDRSIEGDFDIDQVVGSAKGRILVVEDRRSTAERLQAMLGSAHAVTLQANPQEALLTAADGAFELVVVSLALANFDALRLCSQLRSLDRTRMLPILLIVDPEDQPRLLRGLEIGVNDYLTRPIDRQELLARVRTQIRRKRYNDHLRDNVQQTIEMAVTDGLTGLHNRRYMSTHLATLTEQAKERGKPLSVLILDIDFFKAINDTHGHDAGDEVLREFADRMRSNVRGIDLCCRYGGEEFVIVMPDTDLNLARVVAERLRQRVAGDPFVIAGGVKQIDVTISIGLGTLDGLQDTDEQIMKRADLALYRAKRNGRNCVVSDAA</sequence>
<evidence type="ECO:0000313" key="6">
    <source>
        <dbReference type="EMBL" id="KPL51043.1"/>
    </source>
</evidence>
<gene>
    <name evidence="6" type="primary">pleD</name>
    <name evidence="6" type="ORF">ABB55_01415</name>
</gene>
<protein>
    <recommendedName>
        <fullName evidence="1">diguanylate cyclase</fullName>
        <ecNumber evidence="1">2.7.7.65</ecNumber>
    </recommendedName>
</protein>
<dbReference type="Pfam" id="PF00990">
    <property type="entry name" value="GGDEF"/>
    <property type="match status" value="1"/>
</dbReference>
<dbReference type="GO" id="GO:0043709">
    <property type="term" value="P:cell adhesion involved in single-species biofilm formation"/>
    <property type="evidence" value="ECO:0007669"/>
    <property type="project" value="TreeGrafter"/>
</dbReference>
<dbReference type="NCBIfam" id="TIGR00254">
    <property type="entry name" value="GGDEF"/>
    <property type="match status" value="1"/>
</dbReference>
<dbReference type="RefSeq" id="WP_054357206.1">
    <property type="nucleotide sequence ID" value="NZ_LJYW01000001.1"/>
</dbReference>
<dbReference type="NCBIfam" id="NF007135">
    <property type="entry name" value="PRK09581.1"/>
    <property type="match status" value="1"/>
</dbReference>
<comment type="catalytic activity">
    <reaction evidence="2">
        <text>2 GTP = 3',3'-c-di-GMP + 2 diphosphate</text>
        <dbReference type="Rhea" id="RHEA:24898"/>
        <dbReference type="ChEBI" id="CHEBI:33019"/>
        <dbReference type="ChEBI" id="CHEBI:37565"/>
        <dbReference type="ChEBI" id="CHEBI:58805"/>
        <dbReference type="EC" id="2.7.7.65"/>
    </reaction>
</comment>
<dbReference type="EC" id="2.7.7.65" evidence="1"/>
<dbReference type="Gene3D" id="3.30.70.270">
    <property type="match status" value="1"/>
</dbReference>
<evidence type="ECO:0000259" key="4">
    <source>
        <dbReference type="PROSITE" id="PS50110"/>
    </source>
</evidence>
<dbReference type="SMART" id="SM00448">
    <property type="entry name" value="REC"/>
    <property type="match status" value="2"/>
</dbReference>
<dbReference type="CDD" id="cd01949">
    <property type="entry name" value="GGDEF"/>
    <property type="match status" value="1"/>
</dbReference>
<keyword evidence="7" id="KW-1185">Reference proteome</keyword>
<dbReference type="CDD" id="cd17538">
    <property type="entry name" value="REC_D1_PleD-like"/>
    <property type="match status" value="1"/>
</dbReference>
<dbReference type="CDD" id="cd17539">
    <property type="entry name" value="psREC-like_D2_PleD"/>
    <property type="match status" value="1"/>
</dbReference>
<dbReference type="Proteomes" id="UP000048984">
    <property type="component" value="Unassembled WGS sequence"/>
</dbReference>
<dbReference type="InterPro" id="IPR029787">
    <property type="entry name" value="Nucleotide_cyclase"/>
</dbReference>
<dbReference type="FunFam" id="3.40.50.2300:FF:000574">
    <property type="entry name" value="Response regulator PleD"/>
    <property type="match status" value="1"/>
</dbReference>
<dbReference type="PANTHER" id="PTHR45138">
    <property type="entry name" value="REGULATORY COMPONENTS OF SENSORY TRANSDUCTION SYSTEM"/>
    <property type="match status" value="1"/>
</dbReference>
<evidence type="ECO:0000256" key="3">
    <source>
        <dbReference type="PROSITE-ProRule" id="PRU00169"/>
    </source>
</evidence>
<evidence type="ECO:0000256" key="1">
    <source>
        <dbReference type="ARBA" id="ARBA00012528"/>
    </source>
</evidence>
<dbReference type="InterPro" id="IPR043128">
    <property type="entry name" value="Rev_trsase/Diguanyl_cyclase"/>
</dbReference>
<evidence type="ECO:0000313" key="7">
    <source>
        <dbReference type="Proteomes" id="UP000048984"/>
    </source>
</evidence>
<dbReference type="PANTHER" id="PTHR45138:SF9">
    <property type="entry name" value="DIGUANYLATE CYCLASE DGCM-RELATED"/>
    <property type="match status" value="1"/>
</dbReference>
<dbReference type="InterPro" id="IPR050469">
    <property type="entry name" value="Diguanylate_Cyclase"/>
</dbReference>
<dbReference type="GO" id="GO:0052621">
    <property type="term" value="F:diguanylate cyclase activity"/>
    <property type="evidence" value="ECO:0007669"/>
    <property type="project" value="UniProtKB-EC"/>
</dbReference>
<dbReference type="InterPro" id="IPR000160">
    <property type="entry name" value="GGDEF_dom"/>
</dbReference>
<dbReference type="SUPFAM" id="SSF52172">
    <property type="entry name" value="CheY-like"/>
    <property type="match status" value="2"/>
</dbReference>
<dbReference type="AlphaFoldDB" id="A0A0P6VGA9"/>
<dbReference type="GO" id="GO:0005886">
    <property type="term" value="C:plasma membrane"/>
    <property type="evidence" value="ECO:0007669"/>
    <property type="project" value="TreeGrafter"/>
</dbReference>
<reference evidence="6 7" key="1">
    <citation type="submission" date="2015-09" db="EMBL/GenBank/DDBJ databases">
        <authorList>
            <person name="Jackson K.R."/>
            <person name="Lunt B.L."/>
            <person name="Fisher J.N.B."/>
            <person name="Gardner A.V."/>
            <person name="Bailey M.E."/>
            <person name="Deus L.M."/>
            <person name="Earl A.S."/>
            <person name="Gibby P.D."/>
            <person name="Hartmann K.A."/>
            <person name="Liu J.E."/>
            <person name="Manci A.M."/>
            <person name="Nielsen D.A."/>
            <person name="Solomon M.B."/>
            <person name="Breakwell D.P."/>
            <person name="Burnett S.H."/>
            <person name="Grose J.H."/>
        </authorList>
    </citation>
    <scope>NUCLEOTIDE SEQUENCE [LARGE SCALE GENOMIC DNA]</scope>
    <source>
        <strain evidence="6 7">16</strain>
    </source>
</reference>
<dbReference type="EMBL" id="LJYW01000001">
    <property type="protein sequence ID" value="KPL51043.1"/>
    <property type="molecule type" value="Genomic_DNA"/>
</dbReference>
<comment type="caution">
    <text evidence="6">The sequence shown here is derived from an EMBL/GenBank/DDBJ whole genome shotgun (WGS) entry which is preliminary data.</text>
</comment>